<dbReference type="Proteomes" id="UP000465306">
    <property type="component" value="Unassembled WGS sequence"/>
</dbReference>
<dbReference type="PROSITE" id="PS01081">
    <property type="entry name" value="HTH_TETR_1"/>
    <property type="match status" value="1"/>
</dbReference>
<dbReference type="NCBIfam" id="TIGR03968">
    <property type="entry name" value="mycofact_TetR"/>
    <property type="match status" value="1"/>
</dbReference>
<dbReference type="Gene3D" id="1.10.10.60">
    <property type="entry name" value="Homeodomain-like"/>
    <property type="match status" value="1"/>
</dbReference>
<organism evidence="6 7">
    <name type="scientific">Mycobacterium kubicae</name>
    <dbReference type="NCBI Taxonomy" id="120959"/>
    <lineage>
        <taxon>Bacteria</taxon>
        <taxon>Bacillati</taxon>
        <taxon>Actinomycetota</taxon>
        <taxon>Actinomycetes</taxon>
        <taxon>Mycobacteriales</taxon>
        <taxon>Mycobacteriaceae</taxon>
        <taxon>Mycobacterium</taxon>
        <taxon>Mycobacterium simiae complex</taxon>
    </lineage>
</organism>
<name>A0ABQ1BHQ8_9MYCO</name>
<gene>
    <name evidence="6" type="primary">mftR</name>
    <name evidence="6" type="ORF">MKUB_07100</name>
</gene>
<evidence type="ECO:0000259" key="5">
    <source>
        <dbReference type="PROSITE" id="PS50977"/>
    </source>
</evidence>
<evidence type="ECO:0000313" key="7">
    <source>
        <dbReference type="Proteomes" id="UP000465306"/>
    </source>
</evidence>
<keyword evidence="2 4" id="KW-0238">DNA-binding</keyword>
<sequence>MKGGDGHNRRQNMASSAEMEGRVLMLPQPRVGRRRSTTPQDITDIAIELFAARGFADVSVDDVAQAAGIARRTLFRYFASKNAIPWGEFDVHLAQLRDLLDDIDPRVPLSQALRAALLAFNTFDECESARHRQRMRVILETAELQAYSMTMYAGWREVIAEFVARRMSVKSTDLVPQTVAWTMLGVALSAYEHWLDDESIPLPDALGNAFDVIGGGLDRLVP</sequence>
<dbReference type="InterPro" id="IPR001647">
    <property type="entry name" value="HTH_TetR"/>
</dbReference>
<keyword evidence="1" id="KW-0805">Transcription regulation</keyword>
<feature type="DNA-binding region" description="H-T-H motif" evidence="4">
    <location>
        <begin position="59"/>
        <end position="78"/>
    </location>
</feature>
<dbReference type="SUPFAM" id="SSF46689">
    <property type="entry name" value="Homeodomain-like"/>
    <property type="match status" value="1"/>
</dbReference>
<evidence type="ECO:0000256" key="1">
    <source>
        <dbReference type="ARBA" id="ARBA00023015"/>
    </source>
</evidence>
<dbReference type="InterPro" id="IPR023851">
    <property type="entry name" value="Tscrpt_reg_TetR-type"/>
</dbReference>
<evidence type="ECO:0000256" key="2">
    <source>
        <dbReference type="ARBA" id="ARBA00023125"/>
    </source>
</evidence>
<dbReference type="Gene3D" id="1.10.357.10">
    <property type="entry name" value="Tetracycline Repressor, domain 2"/>
    <property type="match status" value="1"/>
</dbReference>
<dbReference type="Pfam" id="PF00440">
    <property type="entry name" value="TetR_N"/>
    <property type="match status" value="1"/>
</dbReference>
<dbReference type="InterPro" id="IPR009057">
    <property type="entry name" value="Homeodomain-like_sf"/>
</dbReference>
<dbReference type="PANTHER" id="PTHR30055:SF238">
    <property type="entry name" value="MYCOFACTOCIN BIOSYNTHESIS TRANSCRIPTIONAL REGULATOR MFTR-RELATED"/>
    <property type="match status" value="1"/>
</dbReference>
<evidence type="ECO:0000256" key="3">
    <source>
        <dbReference type="ARBA" id="ARBA00023163"/>
    </source>
</evidence>
<evidence type="ECO:0000313" key="6">
    <source>
        <dbReference type="EMBL" id="GFG63220.1"/>
    </source>
</evidence>
<dbReference type="InterPro" id="IPR041347">
    <property type="entry name" value="MftR_C"/>
</dbReference>
<dbReference type="InterPro" id="IPR050109">
    <property type="entry name" value="HTH-type_TetR-like_transc_reg"/>
</dbReference>
<evidence type="ECO:0000256" key="4">
    <source>
        <dbReference type="PROSITE-ProRule" id="PRU00335"/>
    </source>
</evidence>
<dbReference type="PRINTS" id="PR00455">
    <property type="entry name" value="HTHTETR"/>
</dbReference>
<accession>A0ABQ1BHQ8</accession>
<protein>
    <submittedName>
        <fullName evidence="6">Mycofactocin biosynthesis transcriptional regulator MftR</fullName>
    </submittedName>
</protein>
<dbReference type="PROSITE" id="PS50977">
    <property type="entry name" value="HTH_TETR_2"/>
    <property type="match status" value="1"/>
</dbReference>
<dbReference type="EMBL" id="BLKU01000002">
    <property type="protein sequence ID" value="GFG63220.1"/>
    <property type="molecule type" value="Genomic_DNA"/>
</dbReference>
<dbReference type="PANTHER" id="PTHR30055">
    <property type="entry name" value="HTH-TYPE TRANSCRIPTIONAL REGULATOR RUTR"/>
    <property type="match status" value="1"/>
</dbReference>
<keyword evidence="7" id="KW-1185">Reference proteome</keyword>
<proteinExistence type="predicted"/>
<reference evidence="6 7" key="1">
    <citation type="journal article" date="2019" name="Emerg. Microbes Infect.">
        <title>Comprehensive subspecies identification of 175 nontuberculous mycobacteria species based on 7547 genomic profiles.</title>
        <authorList>
            <person name="Matsumoto Y."/>
            <person name="Kinjo T."/>
            <person name="Motooka D."/>
            <person name="Nabeya D."/>
            <person name="Jung N."/>
            <person name="Uechi K."/>
            <person name="Horii T."/>
            <person name="Iida T."/>
            <person name="Fujita J."/>
            <person name="Nakamura S."/>
        </authorList>
    </citation>
    <scope>NUCLEOTIDE SEQUENCE [LARGE SCALE GENOMIC DNA]</scope>
    <source>
        <strain evidence="6 7">JCM 13573</strain>
    </source>
</reference>
<dbReference type="InterPro" id="IPR023772">
    <property type="entry name" value="DNA-bd_HTH_TetR-type_CS"/>
</dbReference>
<dbReference type="Pfam" id="PF17754">
    <property type="entry name" value="TetR_C_14"/>
    <property type="match status" value="1"/>
</dbReference>
<keyword evidence="3" id="KW-0804">Transcription</keyword>
<feature type="domain" description="HTH tetR-type" evidence="5">
    <location>
        <begin position="36"/>
        <end position="96"/>
    </location>
</feature>
<comment type="caution">
    <text evidence="6">The sequence shown here is derived from an EMBL/GenBank/DDBJ whole genome shotgun (WGS) entry which is preliminary data.</text>
</comment>